<dbReference type="Proteomes" id="UP000094285">
    <property type="component" value="Unassembled WGS sequence"/>
</dbReference>
<dbReference type="EMBL" id="KV453917">
    <property type="protein sequence ID" value="ODV76929.1"/>
    <property type="molecule type" value="Genomic_DNA"/>
</dbReference>
<protein>
    <submittedName>
        <fullName evidence="1">Uncharacterized protein</fullName>
    </submittedName>
</protein>
<organism evidence="1 2">
    <name type="scientific">Suhomyces tanzawaensis NRRL Y-17324</name>
    <dbReference type="NCBI Taxonomy" id="984487"/>
    <lineage>
        <taxon>Eukaryota</taxon>
        <taxon>Fungi</taxon>
        <taxon>Dikarya</taxon>
        <taxon>Ascomycota</taxon>
        <taxon>Saccharomycotina</taxon>
        <taxon>Pichiomycetes</taxon>
        <taxon>Debaryomycetaceae</taxon>
        <taxon>Suhomyces</taxon>
    </lineage>
</organism>
<evidence type="ECO:0000313" key="2">
    <source>
        <dbReference type="Proteomes" id="UP000094285"/>
    </source>
</evidence>
<name>A0A1E4SBQ0_9ASCO</name>
<reference evidence="2" key="1">
    <citation type="submission" date="2016-05" db="EMBL/GenBank/DDBJ databases">
        <title>Comparative genomics of biotechnologically important yeasts.</title>
        <authorList>
            <consortium name="DOE Joint Genome Institute"/>
            <person name="Riley R."/>
            <person name="Haridas S."/>
            <person name="Wolfe K.H."/>
            <person name="Lopes M.R."/>
            <person name="Hittinger C.T."/>
            <person name="Goker M."/>
            <person name="Salamov A."/>
            <person name="Wisecaver J."/>
            <person name="Long T.M."/>
            <person name="Aerts A.L."/>
            <person name="Barry K."/>
            <person name="Choi C."/>
            <person name="Clum A."/>
            <person name="Coughlan A.Y."/>
            <person name="Deshpande S."/>
            <person name="Douglass A.P."/>
            <person name="Hanson S.J."/>
            <person name="Klenk H.-P."/>
            <person name="Labutti K."/>
            <person name="Lapidus A."/>
            <person name="Lindquist E."/>
            <person name="Lipzen A."/>
            <person name="Meier-Kolthoff J.P."/>
            <person name="Ohm R.A."/>
            <person name="Otillar R.P."/>
            <person name="Pangilinan J."/>
            <person name="Peng Y."/>
            <person name="Rokas A."/>
            <person name="Rosa C.A."/>
            <person name="Scheuner C."/>
            <person name="Sibirny A.A."/>
            <person name="Slot J.C."/>
            <person name="Stielow J.B."/>
            <person name="Sun H."/>
            <person name="Kurtzman C.P."/>
            <person name="Blackwell M."/>
            <person name="Grigoriev I.V."/>
            <person name="Jeffries T.W."/>
        </authorList>
    </citation>
    <scope>NUCLEOTIDE SEQUENCE [LARGE SCALE GENOMIC DNA]</scope>
    <source>
        <strain evidence="2">NRRL Y-17324</strain>
    </source>
</reference>
<gene>
    <name evidence="1" type="ORF">CANTADRAFT_337682</name>
</gene>
<sequence length="117" mass="11983">MCTKSTQLVSICSQPDPAAPGLPDKCEPTICHHKNAGHHPIRRHCPPSSHAYSTPSLSTSTGTVAQCPSSLSARLSVAMTSLAGASEMRYAQSPLFCPNGATSAPAKTPLAALEAGA</sequence>
<proteinExistence type="predicted"/>
<dbReference type="GeneID" id="30982666"/>
<dbReference type="RefSeq" id="XP_020062051.1">
    <property type="nucleotide sequence ID" value="XM_020208529.1"/>
</dbReference>
<accession>A0A1E4SBQ0</accession>
<keyword evidence="2" id="KW-1185">Reference proteome</keyword>
<dbReference type="AlphaFoldDB" id="A0A1E4SBQ0"/>
<evidence type="ECO:0000313" key="1">
    <source>
        <dbReference type="EMBL" id="ODV76929.1"/>
    </source>
</evidence>